<dbReference type="AlphaFoldDB" id="A0A558BDI1"/>
<dbReference type="Proteomes" id="UP000319142">
    <property type="component" value="Unassembled WGS sequence"/>
</dbReference>
<dbReference type="GO" id="GO:0004668">
    <property type="term" value="F:protein-arginine deiminase activity"/>
    <property type="evidence" value="ECO:0007669"/>
    <property type="project" value="InterPro"/>
</dbReference>
<name>A0A558BDI1_9GAMM</name>
<protein>
    <submittedName>
        <fullName evidence="2">Agmatine deiminase family protein</fullName>
    </submittedName>
</protein>
<dbReference type="InterPro" id="IPR007466">
    <property type="entry name" value="Peptidyl-Arg-deiminase_porph"/>
</dbReference>
<organism evidence="2 3">
    <name type="scientific">Marinobacter vinifirmus</name>
    <dbReference type="NCBI Taxonomy" id="355591"/>
    <lineage>
        <taxon>Bacteria</taxon>
        <taxon>Pseudomonadati</taxon>
        <taxon>Pseudomonadota</taxon>
        <taxon>Gammaproteobacteria</taxon>
        <taxon>Pseudomonadales</taxon>
        <taxon>Marinobacteraceae</taxon>
        <taxon>Marinobacter</taxon>
    </lineage>
</organism>
<dbReference type="GO" id="GO:0009446">
    <property type="term" value="P:putrescine biosynthetic process"/>
    <property type="evidence" value="ECO:0007669"/>
    <property type="project" value="InterPro"/>
</dbReference>
<keyword evidence="1" id="KW-0378">Hydrolase</keyword>
<dbReference type="Pfam" id="PF04371">
    <property type="entry name" value="PAD_porph"/>
    <property type="match status" value="1"/>
</dbReference>
<dbReference type="PANTHER" id="PTHR31377">
    <property type="entry name" value="AGMATINE DEIMINASE-RELATED"/>
    <property type="match status" value="1"/>
</dbReference>
<dbReference type="GO" id="GO:0047632">
    <property type="term" value="F:agmatine deiminase activity"/>
    <property type="evidence" value="ECO:0007669"/>
    <property type="project" value="TreeGrafter"/>
</dbReference>
<evidence type="ECO:0000313" key="2">
    <source>
        <dbReference type="EMBL" id="TVT34565.1"/>
    </source>
</evidence>
<reference evidence="2 3" key="1">
    <citation type="submission" date="2019-07" db="EMBL/GenBank/DDBJ databases">
        <title>The pathways for chlorine oxyanion respiration interact through the shared metabolite chlorate.</title>
        <authorList>
            <person name="Barnum T.P."/>
            <person name="Cheng Y."/>
            <person name="Hill K.A."/>
            <person name="Lucas L.N."/>
            <person name="Carlson H.K."/>
            <person name="Coates J.D."/>
        </authorList>
    </citation>
    <scope>NUCLEOTIDE SEQUENCE [LARGE SCALE GENOMIC DNA]</scope>
    <source>
        <strain evidence="2">UCB</strain>
    </source>
</reference>
<comment type="caution">
    <text evidence="2">The sequence shown here is derived from an EMBL/GenBank/DDBJ whole genome shotgun (WGS) entry which is preliminary data.</text>
</comment>
<proteinExistence type="predicted"/>
<evidence type="ECO:0000313" key="3">
    <source>
        <dbReference type="Proteomes" id="UP000319142"/>
    </source>
</evidence>
<accession>A0A558BDI1</accession>
<dbReference type="Gene3D" id="3.75.10.10">
    <property type="entry name" value="L-arginine/glycine Amidinotransferase, Chain A"/>
    <property type="match status" value="1"/>
</dbReference>
<dbReference type="EMBL" id="VMRX01000013">
    <property type="protein sequence ID" value="TVT34565.1"/>
    <property type="molecule type" value="Genomic_DNA"/>
</dbReference>
<gene>
    <name evidence="2" type="ORF">FHK81_06065</name>
</gene>
<evidence type="ECO:0000256" key="1">
    <source>
        <dbReference type="ARBA" id="ARBA00022801"/>
    </source>
</evidence>
<dbReference type="PANTHER" id="PTHR31377:SF0">
    <property type="entry name" value="AGMATINE DEIMINASE-RELATED"/>
    <property type="match status" value="1"/>
</dbReference>
<dbReference type="SUPFAM" id="SSF55909">
    <property type="entry name" value="Pentein"/>
    <property type="match status" value="1"/>
</dbReference>
<sequence>MTAFCEPRWQITVTSRRVLPAEWAPQSAVMLTWPHPGTDWARMMADAEQVFLDIAKAVLRFEHLVISCEFVAGLQKLGQELNQYAEDNNLPGRVVAVPAPANDTWARDHGPITVTDADSATLLDFSFNAWGGKFPWEKDNALNRHLANAGVFGKTPMQAVDFVLEGGSIESDGQGTILATSECLLTPTRNPDLDRSDIEQRLSELLGADRILWLNHGYLAGDDTDSHIDTLARFCAPDHICYVTCPDVADEHYSALAAMEEELQEFRQQDGSPYKLTALPWPDATYDEKGERLPATYANFLIINDAVLLPVYDVPQDPEAIRIMGEIFPEREIIPVNCRPLIHQHGSLHCVTMQIPAGVVSL</sequence>